<dbReference type="GO" id="GO:0046872">
    <property type="term" value="F:metal ion binding"/>
    <property type="evidence" value="ECO:0007669"/>
    <property type="project" value="UniProtKB-KW"/>
</dbReference>
<keyword evidence="1" id="KW-0004">4Fe-4S</keyword>
<feature type="domain" description="4Fe-4S ferredoxin-type" evidence="5">
    <location>
        <begin position="216"/>
        <end position="245"/>
    </location>
</feature>
<dbReference type="PANTHER" id="PTHR43687:SF1">
    <property type="entry name" value="FERREDOXIN III"/>
    <property type="match status" value="1"/>
</dbReference>
<evidence type="ECO:0000259" key="5">
    <source>
        <dbReference type="PROSITE" id="PS51379"/>
    </source>
</evidence>
<dbReference type="STRING" id="1592317.DPF_0807"/>
<protein>
    <submittedName>
        <fullName evidence="6">4Fe-4S ferredoxin</fullName>
    </submittedName>
</protein>
<dbReference type="InterPro" id="IPR017900">
    <property type="entry name" value="4Fe4S_Fe_S_CS"/>
</dbReference>
<dbReference type="GO" id="GO:0051539">
    <property type="term" value="F:4 iron, 4 sulfur cluster binding"/>
    <property type="evidence" value="ECO:0007669"/>
    <property type="project" value="UniProtKB-KW"/>
</dbReference>
<dbReference type="RefSeq" id="WP_069857603.1">
    <property type="nucleotide sequence ID" value="NZ_BDFE01000009.1"/>
</dbReference>
<reference evidence="7" key="1">
    <citation type="submission" date="2016-06" db="EMBL/GenBank/DDBJ databases">
        <title>Draft genome sequence of Desulfoplanes formicivorans strain Pf12B.</title>
        <authorList>
            <person name="Watanabe M."/>
            <person name="Kojima H."/>
            <person name="Fukui M."/>
        </authorList>
    </citation>
    <scope>NUCLEOTIDE SEQUENCE [LARGE SCALE GENOMIC DNA]</scope>
    <source>
        <strain evidence="7">Pf12B</strain>
    </source>
</reference>
<evidence type="ECO:0000256" key="2">
    <source>
        <dbReference type="ARBA" id="ARBA00022723"/>
    </source>
</evidence>
<dbReference type="PROSITE" id="PS51379">
    <property type="entry name" value="4FE4S_FER_2"/>
    <property type="match status" value="2"/>
</dbReference>
<dbReference type="SUPFAM" id="SSF52218">
    <property type="entry name" value="Flavoproteins"/>
    <property type="match status" value="1"/>
</dbReference>
<evidence type="ECO:0000256" key="4">
    <source>
        <dbReference type="ARBA" id="ARBA00023014"/>
    </source>
</evidence>
<keyword evidence="2" id="KW-0479">Metal-binding</keyword>
<evidence type="ECO:0000313" key="7">
    <source>
        <dbReference type="Proteomes" id="UP000095200"/>
    </source>
</evidence>
<name>A0A194AFX1_9BACT</name>
<dbReference type="Gene3D" id="3.30.70.20">
    <property type="match status" value="1"/>
</dbReference>
<evidence type="ECO:0000256" key="3">
    <source>
        <dbReference type="ARBA" id="ARBA00023004"/>
    </source>
</evidence>
<feature type="domain" description="4Fe-4S ferredoxin-type" evidence="5">
    <location>
        <begin position="186"/>
        <end position="215"/>
    </location>
</feature>
<dbReference type="InterPro" id="IPR050572">
    <property type="entry name" value="Fe-S_Ferredoxin"/>
</dbReference>
<organism evidence="6 7">
    <name type="scientific">Desulfoplanes formicivorans</name>
    <dbReference type="NCBI Taxonomy" id="1592317"/>
    <lineage>
        <taxon>Bacteria</taxon>
        <taxon>Pseudomonadati</taxon>
        <taxon>Thermodesulfobacteriota</taxon>
        <taxon>Desulfovibrionia</taxon>
        <taxon>Desulfovibrionales</taxon>
        <taxon>Desulfoplanaceae</taxon>
        <taxon>Desulfoplanes</taxon>
    </lineage>
</organism>
<dbReference type="PANTHER" id="PTHR43687">
    <property type="entry name" value="ADENYLYLSULFATE REDUCTASE, BETA SUBUNIT"/>
    <property type="match status" value="1"/>
</dbReference>
<dbReference type="Gene3D" id="3.40.50.360">
    <property type="match status" value="1"/>
</dbReference>
<sequence length="268" mass="28974">MNMQDLELIFFSPTKTTLATVEAIAQGMGLGEPIKTDLTFPVENAPLPSPSQGVAIVGVPVYAGRVPQLAAQRLRDRVQGNGRPAILVTVYGNRHYEDALLELGDLAKELGFIPVAGGTFIGEHSFSSPELPVAQGRPHDNDLKAARDFGRQVAEKLANLTSLDTMDPLHLPGNRPYRDGVTPAPIAPETDVNLCILCGECARVCPPQIITVDDTVITDVSASGCIRCSACIKACPTHARAWKVPKIHEIQVFLHTKHAQPKQPEMFF</sequence>
<dbReference type="Pfam" id="PF12838">
    <property type="entry name" value="Fer4_7"/>
    <property type="match status" value="1"/>
</dbReference>
<dbReference type="Proteomes" id="UP000095200">
    <property type="component" value="Unassembled WGS sequence"/>
</dbReference>
<keyword evidence="3" id="KW-0408">Iron</keyword>
<dbReference type="AlphaFoldDB" id="A0A194AFX1"/>
<dbReference type="InterPro" id="IPR017896">
    <property type="entry name" value="4Fe4S_Fe-S-bd"/>
</dbReference>
<dbReference type="EMBL" id="BDFE01000009">
    <property type="protein sequence ID" value="GAU08105.1"/>
    <property type="molecule type" value="Genomic_DNA"/>
</dbReference>
<proteinExistence type="predicted"/>
<evidence type="ECO:0000313" key="6">
    <source>
        <dbReference type="EMBL" id="GAU08105.1"/>
    </source>
</evidence>
<comment type="caution">
    <text evidence="6">The sequence shown here is derived from an EMBL/GenBank/DDBJ whole genome shotgun (WGS) entry which is preliminary data.</text>
</comment>
<keyword evidence="7" id="KW-1185">Reference proteome</keyword>
<evidence type="ECO:0000256" key="1">
    <source>
        <dbReference type="ARBA" id="ARBA00022485"/>
    </source>
</evidence>
<accession>A0A194AFX1</accession>
<dbReference type="SUPFAM" id="SSF54862">
    <property type="entry name" value="4Fe-4S ferredoxins"/>
    <property type="match status" value="1"/>
</dbReference>
<dbReference type="PROSITE" id="PS00198">
    <property type="entry name" value="4FE4S_FER_1"/>
    <property type="match status" value="1"/>
</dbReference>
<gene>
    <name evidence="6" type="ORF">DPF_0807</name>
</gene>
<dbReference type="InterPro" id="IPR029039">
    <property type="entry name" value="Flavoprotein-like_sf"/>
</dbReference>
<keyword evidence="4" id="KW-0411">Iron-sulfur</keyword>